<evidence type="ECO:0000313" key="1">
    <source>
        <dbReference type="EnsemblPlants" id="AVESA.00010b.r2.5AG0811730.1.CDS.1"/>
    </source>
</evidence>
<sequence length="293" mass="33590">MAFKTLQVPSSLARPNAYSFSPSHSSYQPKPPSSSQARVAAKNHLSSPPVLKCRANLHGCVDEVVQSQQLDHQTTEIPIVQYPSVVFPGETLQLQTFEFRYRIMMHTLLQETLTFGIIYSGRKDSRMEDVGCMVHVVECEKLVDDRFFLTCVGGDRFRVLEVVRTKPYVIARIQVFTDRCSLNAGHQVDLGCLMQQVERHLKNVTMLSDKLNWKRTQPGQLSKMHSPESFSFTVARLFVDDRSEQKWLLRLDDTAQRLVREGRYVEQRSKYLAAIAAIRDAFHHLSCDENIEK</sequence>
<organism evidence="1 2">
    <name type="scientific">Avena sativa</name>
    <name type="common">Oat</name>
    <dbReference type="NCBI Taxonomy" id="4498"/>
    <lineage>
        <taxon>Eukaryota</taxon>
        <taxon>Viridiplantae</taxon>
        <taxon>Streptophyta</taxon>
        <taxon>Embryophyta</taxon>
        <taxon>Tracheophyta</taxon>
        <taxon>Spermatophyta</taxon>
        <taxon>Magnoliopsida</taxon>
        <taxon>Liliopsida</taxon>
        <taxon>Poales</taxon>
        <taxon>Poaceae</taxon>
        <taxon>BOP clade</taxon>
        <taxon>Pooideae</taxon>
        <taxon>Poodae</taxon>
        <taxon>Poeae</taxon>
        <taxon>Poeae Chloroplast Group 1 (Aveneae type)</taxon>
        <taxon>Aveninae</taxon>
        <taxon>Avena</taxon>
    </lineage>
</organism>
<accession>A0ACD5XGE8</accession>
<dbReference type="EnsemblPlants" id="AVESA.00010b.r2.5AG0811730.1">
    <property type="protein sequence ID" value="AVESA.00010b.r2.5AG0811730.1.CDS.1"/>
    <property type="gene ID" value="AVESA.00010b.r2.5AG0811730"/>
</dbReference>
<evidence type="ECO:0000313" key="2">
    <source>
        <dbReference type="Proteomes" id="UP001732700"/>
    </source>
</evidence>
<dbReference type="Proteomes" id="UP001732700">
    <property type="component" value="Chromosome 5A"/>
</dbReference>
<keyword evidence="2" id="KW-1185">Reference proteome</keyword>
<name>A0ACD5XGE8_AVESA</name>
<reference evidence="1" key="1">
    <citation type="submission" date="2021-05" db="EMBL/GenBank/DDBJ databases">
        <authorList>
            <person name="Scholz U."/>
            <person name="Mascher M."/>
            <person name="Fiebig A."/>
        </authorList>
    </citation>
    <scope>NUCLEOTIDE SEQUENCE [LARGE SCALE GENOMIC DNA]</scope>
</reference>
<proteinExistence type="predicted"/>
<protein>
    <submittedName>
        <fullName evidence="1">Uncharacterized protein</fullName>
    </submittedName>
</protein>
<reference evidence="1" key="2">
    <citation type="submission" date="2025-09" db="UniProtKB">
        <authorList>
            <consortium name="EnsemblPlants"/>
        </authorList>
    </citation>
    <scope>IDENTIFICATION</scope>
</reference>